<accession>A0A1J5TJ59</accession>
<dbReference type="GO" id="GO:0005694">
    <property type="term" value="C:chromosome"/>
    <property type="evidence" value="ECO:0007669"/>
    <property type="project" value="InterPro"/>
</dbReference>
<reference evidence="1" key="1">
    <citation type="submission" date="2016-10" db="EMBL/GenBank/DDBJ databases">
        <title>Sequence of Gallionella enrichment culture.</title>
        <authorList>
            <person name="Poehlein A."/>
            <person name="Muehling M."/>
            <person name="Daniel R."/>
        </authorList>
    </citation>
    <scope>NUCLEOTIDE SEQUENCE</scope>
</reference>
<dbReference type="Gene3D" id="3.40.1360.10">
    <property type="match status" value="1"/>
</dbReference>
<comment type="caution">
    <text evidence="1">The sequence shown here is derived from an EMBL/GenBank/DDBJ whole genome shotgun (WGS) entry which is preliminary data.</text>
</comment>
<dbReference type="AlphaFoldDB" id="A0A1J5TJ59"/>
<evidence type="ECO:0008006" key="2">
    <source>
        <dbReference type="Google" id="ProtNLM"/>
    </source>
</evidence>
<dbReference type="GO" id="GO:0003677">
    <property type="term" value="F:DNA binding"/>
    <property type="evidence" value="ECO:0007669"/>
    <property type="project" value="InterPro"/>
</dbReference>
<dbReference type="EMBL" id="MLJW01000007">
    <property type="protein sequence ID" value="OIR16325.1"/>
    <property type="molecule type" value="Genomic_DNA"/>
</dbReference>
<dbReference type="CDD" id="cd00188">
    <property type="entry name" value="TOPRIM"/>
    <property type="match status" value="1"/>
</dbReference>
<organism evidence="1">
    <name type="scientific">mine drainage metagenome</name>
    <dbReference type="NCBI Taxonomy" id="410659"/>
    <lineage>
        <taxon>unclassified sequences</taxon>
        <taxon>metagenomes</taxon>
        <taxon>ecological metagenomes</taxon>
    </lineage>
</organism>
<dbReference type="InterPro" id="IPR036078">
    <property type="entry name" value="Spo11/TopoVI_A_sf"/>
</dbReference>
<dbReference type="SUPFAM" id="SSF56726">
    <property type="entry name" value="DNA topoisomerase IV, alpha subunit"/>
    <property type="match status" value="1"/>
</dbReference>
<protein>
    <recommendedName>
        <fullName evidence="2">DUF2399 domain-containing protein</fullName>
    </recommendedName>
</protein>
<gene>
    <name evidence="1" type="ORF">GALL_30460</name>
</gene>
<evidence type="ECO:0000313" key="1">
    <source>
        <dbReference type="EMBL" id="OIR16325.1"/>
    </source>
</evidence>
<proteinExistence type="predicted"/>
<name>A0A1J5TJ59_9ZZZZ</name>
<sequence length="392" mass="44388">MAEWLIEPLDNRAVCQKRRRTAQIAPQTLDTLPAEWRELLARWVRRGGNSRWETLRNDAGNTHVQMAQDVLDWLLRAGWVAVTEQRQHSEWWPQHVELLHLPQLRAALGLRDKDSDAQRWLECRALLHELNNTTLSPALFALDELPVQRALARQDLIFKLHDWQTQQQSGTRRNFALFARDDTKAVSDGEWNWLESVLDLAEFGIERHTPLLLIAAPLKLTLPNGQLDLASCADFAALTPATVQAVMVASGTTSRWQLVENRTSFENVAKKRDAGTGVIWLPGFPPTWWREAVGHLLDLVPAPAYIACDPDPAGIAIALKAAELWRERRIAWEPCKMSVNDLASLRVRKPLTEGDKLQLGTLQQATTLPSALSELLEWMLKQGEKGEQEGYL</sequence>